<accession>A0A8T1WTT9</accession>
<dbReference type="AlphaFoldDB" id="A0A8T1WTT9"/>
<keyword evidence="2" id="KW-1185">Reference proteome</keyword>
<evidence type="ECO:0000313" key="2">
    <source>
        <dbReference type="Proteomes" id="UP000693981"/>
    </source>
</evidence>
<evidence type="ECO:0008006" key="3">
    <source>
        <dbReference type="Google" id="ProtNLM"/>
    </source>
</evidence>
<comment type="caution">
    <text evidence="1">The sequence shown here is derived from an EMBL/GenBank/DDBJ whole genome shotgun (WGS) entry which is preliminary data.</text>
</comment>
<gene>
    <name evidence="1" type="ORF">PHYBOEH_001105</name>
</gene>
<proteinExistence type="predicted"/>
<dbReference type="EMBL" id="JAGDFL010000121">
    <property type="protein sequence ID" value="KAG7397227.1"/>
    <property type="molecule type" value="Genomic_DNA"/>
</dbReference>
<dbReference type="OrthoDB" id="126855at2759"/>
<evidence type="ECO:0000313" key="1">
    <source>
        <dbReference type="EMBL" id="KAG7397227.1"/>
    </source>
</evidence>
<name>A0A8T1WTT9_9STRA</name>
<reference evidence="1" key="1">
    <citation type="submission" date="2021-02" db="EMBL/GenBank/DDBJ databases">
        <authorList>
            <person name="Palmer J.M."/>
        </authorList>
    </citation>
    <scope>NUCLEOTIDE SEQUENCE</scope>
    <source>
        <strain evidence="1">SCRP23</strain>
    </source>
</reference>
<organism evidence="1 2">
    <name type="scientific">Phytophthora boehmeriae</name>
    <dbReference type="NCBI Taxonomy" id="109152"/>
    <lineage>
        <taxon>Eukaryota</taxon>
        <taxon>Sar</taxon>
        <taxon>Stramenopiles</taxon>
        <taxon>Oomycota</taxon>
        <taxon>Peronosporomycetes</taxon>
        <taxon>Peronosporales</taxon>
        <taxon>Peronosporaceae</taxon>
        <taxon>Phytophthora</taxon>
    </lineage>
</organism>
<dbReference type="Proteomes" id="UP000693981">
    <property type="component" value="Unassembled WGS sequence"/>
</dbReference>
<protein>
    <recommendedName>
        <fullName evidence="3">Bzip transcription factor</fullName>
    </recommendedName>
</protein>
<sequence length="216" mass="23819">MSSGLEPTTPWNVAVEYFRLFRSGIPVSSEASKTRPHLLQWQEEFLEQTVAPDVAHGTFTGRDLLLEGMKQISLFHSDFDMELRALECGPNDSIVATIVSIAGIDENTLRNAFPHLIPDHQGSLPSGPDGSGEKLSSIAAKLLGHRMVVQGTVEFHWDKESKRMAGLHHKADLLTPLLQLVGSLEDVASVFEHFVLTPDAEFVRKERLQQTPVSAA</sequence>